<dbReference type="RefSeq" id="WP_074957151.1">
    <property type="nucleotide sequence ID" value="NZ_BJXR01000030.1"/>
</dbReference>
<keyword evidence="1" id="KW-0732">Signal</keyword>
<gene>
    <name evidence="2" type="ORF">MFU01_39910</name>
    <name evidence="3" type="ORF">SAMN05443572_10810</name>
</gene>
<keyword evidence="4" id="KW-1185">Reference proteome</keyword>
<dbReference type="SUPFAM" id="SSF48695">
    <property type="entry name" value="Multiheme cytochromes"/>
    <property type="match status" value="2"/>
</dbReference>
<dbReference type="STRING" id="1334629.MFUL124B02_14900"/>
<comment type="caution">
    <text evidence="2">The sequence shown here is derived from an EMBL/GenBank/DDBJ whole genome shotgun (WGS) entry which is preliminary data.</text>
</comment>
<dbReference type="SUPFAM" id="SSF46626">
    <property type="entry name" value="Cytochrome c"/>
    <property type="match status" value="1"/>
</dbReference>
<dbReference type="Proteomes" id="UP000183760">
    <property type="component" value="Unassembled WGS sequence"/>
</dbReference>
<dbReference type="InterPro" id="IPR036280">
    <property type="entry name" value="Multihaem_cyt_sf"/>
</dbReference>
<dbReference type="Proteomes" id="UP000321514">
    <property type="component" value="Unassembled WGS sequence"/>
</dbReference>
<feature type="chain" id="PRO_5022951488" description="Cytochrome c" evidence="1">
    <location>
        <begin position="21"/>
        <end position="385"/>
    </location>
</feature>
<dbReference type="GO" id="GO:0009055">
    <property type="term" value="F:electron transfer activity"/>
    <property type="evidence" value="ECO:0007669"/>
    <property type="project" value="InterPro"/>
</dbReference>
<dbReference type="EMBL" id="BJXR01000030">
    <property type="protein sequence ID" value="GEN08954.1"/>
    <property type="molecule type" value="Genomic_DNA"/>
</dbReference>
<reference evidence="2 5" key="2">
    <citation type="submission" date="2019-07" db="EMBL/GenBank/DDBJ databases">
        <title>Whole genome shotgun sequence of Myxococcus fulvus NBRC 100333.</title>
        <authorList>
            <person name="Hosoyama A."/>
            <person name="Uohara A."/>
            <person name="Ohji S."/>
            <person name="Ichikawa N."/>
        </authorList>
    </citation>
    <scope>NUCLEOTIDE SEQUENCE [LARGE SCALE GENOMIC DNA]</scope>
    <source>
        <strain evidence="2 5">NBRC 100333</strain>
    </source>
</reference>
<evidence type="ECO:0000313" key="3">
    <source>
        <dbReference type="EMBL" id="SEU28516.1"/>
    </source>
</evidence>
<accession>A0A511T459</accession>
<dbReference type="EMBL" id="FOIB01000008">
    <property type="protein sequence ID" value="SEU28516.1"/>
    <property type="molecule type" value="Genomic_DNA"/>
</dbReference>
<evidence type="ECO:0000313" key="4">
    <source>
        <dbReference type="Proteomes" id="UP000183760"/>
    </source>
</evidence>
<evidence type="ECO:0000313" key="2">
    <source>
        <dbReference type="EMBL" id="GEN08954.1"/>
    </source>
</evidence>
<protein>
    <recommendedName>
        <fullName evidence="6">Cytochrome c</fullName>
    </recommendedName>
</protein>
<organism evidence="2 5">
    <name type="scientific">Myxococcus fulvus</name>
    <dbReference type="NCBI Taxonomy" id="33"/>
    <lineage>
        <taxon>Bacteria</taxon>
        <taxon>Pseudomonadati</taxon>
        <taxon>Myxococcota</taxon>
        <taxon>Myxococcia</taxon>
        <taxon>Myxococcales</taxon>
        <taxon>Cystobacterineae</taxon>
        <taxon>Myxococcaceae</taxon>
        <taxon>Myxococcus</taxon>
    </lineage>
</organism>
<evidence type="ECO:0000313" key="5">
    <source>
        <dbReference type="Proteomes" id="UP000321514"/>
    </source>
</evidence>
<reference evidence="3 4" key="1">
    <citation type="submission" date="2016-10" db="EMBL/GenBank/DDBJ databases">
        <authorList>
            <person name="Varghese N."/>
            <person name="Submissions S."/>
        </authorList>
    </citation>
    <scope>NUCLEOTIDE SEQUENCE [LARGE SCALE GENOMIC DNA]</scope>
    <source>
        <strain evidence="3 4">DSM 16525</strain>
    </source>
</reference>
<dbReference type="OrthoDB" id="5379055at2"/>
<dbReference type="GO" id="GO:0020037">
    <property type="term" value="F:heme binding"/>
    <property type="evidence" value="ECO:0007669"/>
    <property type="project" value="InterPro"/>
</dbReference>
<feature type="signal peptide" evidence="1">
    <location>
        <begin position="1"/>
        <end position="20"/>
    </location>
</feature>
<evidence type="ECO:0008006" key="6">
    <source>
        <dbReference type="Google" id="ProtNLM"/>
    </source>
</evidence>
<sequence length="385" mass="42702">MRRLAALALVLLAGTASASAKGVVAQECTGCHTSRRTEPQTRFANGLGRWTDSQCYGCHAEINDVARKRQKREPDPRYFAVPVREEKLAHLATTPLSYMNAPELLEEPGHAVPRISARGLAAFLKRPSTLSQKEGSRAPRMMAYPALRPSDVQDIAALLAVRLPVKEAPRARLTTQERPAAEALWKARCAACHTGPRPLSGRDGVSLGLYTPEWTYEYCREPSPHAREGRQMPEVPLTLDEAKLLHRLFDEQRREQERELDARVTRLAVKQAATPGPVPPTMLAYLWGPFFRDATCVHCHATSPRAASAFTADAQGLKTYLKKKSGEEFWRRLETRALEAEHGLVAASPGMPMAGVELPSELRALVARWVVDGCKDTEGKSWCRR</sequence>
<name>A0A511T459_MYXFU</name>
<dbReference type="AlphaFoldDB" id="A0A511T459"/>
<evidence type="ECO:0000256" key="1">
    <source>
        <dbReference type="SAM" id="SignalP"/>
    </source>
</evidence>
<dbReference type="InterPro" id="IPR036909">
    <property type="entry name" value="Cyt_c-like_dom_sf"/>
</dbReference>
<proteinExistence type="predicted"/>